<keyword evidence="1" id="KW-0472">Membrane</keyword>
<feature type="transmembrane region" description="Helical" evidence="1">
    <location>
        <begin position="90"/>
        <end position="110"/>
    </location>
</feature>
<organism evidence="2">
    <name type="scientific">Amphimedon queenslandica</name>
    <name type="common">Sponge</name>
    <dbReference type="NCBI Taxonomy" id="400682"/>
    <lineage>
        <taxon>Eukaryota</taxon>
        <taxon>Metazoa</taxon>
        <taxon>Porifera</taxon>
        <taxon>Demospongiae</taxon>
        <taxon>Heteroscleromorpha</taxon>
        <taxon>Haplosclerida</taxon>
        <taxon>Niphatidae</taxon>
        <taxon>Amphimedon</taxon>
    </lineage>
</organism>
<dbReference type="EnsemblMetazoa" id="Aqu2.1.03475_001">
    <property type="protein sequence ID" value="Aqu2.1.03475_001"/>
    <property type="gene ID" value="Aqu2.1.03475"/>
</dbReference>
<evidence type="ECO:0000313" key="2">
    <source>
        <dbReference type="EnsemblMetazoa" id="Aqu2.1.03475_001"/>
    </source>
</evidence>
<sequence>MSKCHKFMCSLSLSDGSYTVSRERIYHDVLELYSSDAIVSHYPVTMEFKRKLALDAGGEKRDVFATFIEEMYCTLFDVSFLVTPLVRPGYVLLFHAWQLFFVMTIIRAVFQTIS</sequence>
<evidence type="ECO:0000256" key="1">
    <source>
        <dbReference type="SAM" id="Phobius"/>
    </source>
</evidence>
<proteinExistence type="predicted"/>
<protein>
    <submittedName>
        <fullName evidence="2">Uncharacterized protein</fullName>
    </submittedName>
</protein>
<keyword evidence="1" id="KW-1133">Transmembrane helix</keyword>
<reference evidence="2" key="1">
    <citation type="submission" date="2017-05" db="UniProtKB">
        <authorList>
            <consortium name="EnsemblMetazoa"/>
        </authorList>
    </citation>
    <scope>IDENTIFICATION</scope>
</reference>
<dbReference type="AlphaFoldDB" id="A0A1X7SN13"/>
<accession>A0A1X7SN13</accession>
<name>A0A1X7SN13_AMPQE</name>
<dbReference type="InterPro" id="IPR035983">
    <property type="entry name" value="Hect_E3_ubiquitin_ligase"/>
</dbReference>
<dbReference type="OrthoDB" id="5967625at2759"/>
<keyword evidence="1" id="KW-0812">Transmembrane</keyword>
<dbReference type="GO" id="GO:0004842">
    <property type="term" value="F:ubiquitin-protein transferase activity"/>
    <property type="evidence" value="ECO:0007669"/>
    <property type="project" value="InterPro"/>
</dbReference>
<dbReference type="SUPFAM" id="SSF56204">
    <property type="entry name" value="Hect, E3 ligase catalytic domain"/>
    <property type="match status" value="1"/>
</dbReference>
<dbReference type="InParanoid" id="A0A1X7SN13"/>